<dbReference type="AlphaFoldDB" id="A0A9P0L5D9"/>
<evidence type="ECO:0000313" key="2">
    <source>
        <dbReference type="Proteomes" id="UP001152888"/>
    </source>
</evidence>
<dbReference type="EMBL" id="CAKOFQ010007106">
    <property type="protein sequence ID" value="CAH1991147.1"/>
    <property type="molecule type" value="Genomic_DNA"/>
</dbReference>
<dbReference type="Proteomes" id="UP001152888">
    <property type="component" value="Unassembled WGS sequence"/>
</dbReference>
<proteinExistence type="predicted"/>
<gene>
    <name evidence="1" type="ORF">ACAOBT_LOCUS20104</name>
</gene>
<protein>
    <submittedName>
        <fullName evidence="1">Uncharacterized protein</fullName>
    </submittedName>
</protein>
<sequence length="168" mass="19521">MRTGSWADEVYHPKLWYYDLLKFAEDQQVSRNSRSNISDDEDSENEVRFHAGNLRFEVYESPIKLIPEPLQQQHGLIFKHTQHILLPSGEKLTSWTHPTGAFWFTNSVMSWPRGIFAPHWVALGTSSMSLMYDEKMRTLKSEEPAASRQLFGCQSRQIAPSIEVFFIK</sequence>
<accession>A0A9P0L5D9</accession>
<comment type="caution">
    <text evidence="1">The sequence shown here is derived from an EMBL/GenBank/DDBJ whole genome shotgun (WGS) entry which is preliminary data.</text>
</comment>
<reference evidence="1" key="1">
    <citation type="submission" date="2022-03" db="EMBL/GenBank/DDBJ databases">
        <authorList>
            <person name="Sayadi A."/>
        </authorList>
    </citation>
    <scope>NUCLEOTIDE SEQUENCE</scope>
</reference>
<name>A0A9P0L5D9_ACAOB</name>
<organism evidence="1 2">
    <name type="scientific">Acanthoscelides obtectus</name>
    <name type="common">Bean weevil</name>
    <name type="synonym">Bruchus obtectus</name>
    <dbReference type="NCBI Taxonomy" id="200917"/>
    <lineage>
        <taxon>Eukaryota</taxon>
        <taxon>Metazoa</taxon>
        <taxon>Ecdysozoa</taxon>
        <taxon>Arthropoda</taxon>
        <taxon>Hexapoda</taxon>
        <taxon>Insecta</taxon>
        <taxon>Pterygota</taxon>
        <taxon>Neoptera</taxon>
        <taxon>Endopterygota</taxon>
        <taxon>Coleoptera</taxon>
        <taxon>Polyphaga</taxon>
        <taxon>Cucujiformia</taxon>
        <taxon>Chrysomeloidea</taxon>
        <taxon>Chrysomelidae</taxon>
        <taxon>Bruchinae</taxon>
        <taxon>Bruchini</taxon>
        <taxon>Acanthoscelides</taxon>
    </lineage>
</organism>
<keyword evidence="2" id="KW-1185">Reference proteome</keyword>
<dbReference type="OrthoDB" id="6617753at2759"/>
<evidence type="ECO:0000313" key="1">
    <source>
        <dbReference type="EMBL" id="CAH1991147.1"/>
    </source>
</evidence>